<keyword evidence="3" id="KW-1185">Reference proteome</keyword>
<evidence type="ECO:0000313" key="2">
    <source>
        <dbReference type="EMBL" id="KKF96567.1"/>
    </source>
</evidence>
<evidence type="ECO:0000313" key="3">
    <source>
        <dbReference type="Proteomes" id="UP000034841"/>
    </source>
</evidence>
<dbReference type="EMBL" id="LBBL01000036">
    <property type="protein sequence ID" value="KKF96567.1"/>
    <property type="molecule type" value="Genomic_DNA"/>
</dbReference>
<dbReference type="CDD" id="cd01741">
    <property type="entry name" value="GATase1_1"/>
    <property type="match status" value="1"/>
</dbReference>
<dbReference type="GO" id="GO:0016740">
    <property type="term" value="F:transferase activity"/>
    <property type="evidence" value="ECO:0007669"/>
    <property type="project" value="UniProtKB-KW"/>
</dbReference>
<dbReference type="InterPro" id="IPR017926">
    <property type="entry name" value="GATASE"/>
</dbReference>
<organism evidence="2 3">
    <name type="scientific">Ceratocystis fimbriata f. sp. platani</name>
    <dbReference type="NCBI Taxonomy" id="88771"/>
    <lineage>
        <taxon>Eukaryota</taxon>
        <taxon>Fungi</taxon>
        <taxon>Dikarya</taxon>
        <taxon>Ascomycota</taxon>
        <taxon>Pezizomycotina</taxon>
        <taxon>Sordariomycetes</taxon>
        <taxon>Hypocreomycetidae</taxon>
        <taxon>Microascales</taxon>
        <taxon>Ceratocystidaceae</taxon>
        <taxon>Ceratocystis</taxon>
    </lineage>
</organism>
<dbReference type="GO" id="GO:0005829">
    <property type="term" value="C:cytosol"/>
    <property type="evidence" value="ECO:0007669"/>
    <property type="project" value="TreeGrafter"/>
</dbReference>
<dbReference type="SUPFAM" id="SSF52317">
    <property type="entry name" value="Class I glutamine amidotransferase-like"/>
    <property type="match status" value="1"/>
</dbReference>
<dbReference type="InterPro" id="IPR029062">
    <property type="entry name" value="Class_I_gatase-like"/>
</dbReference>
<dbReference type="PANTHER" id="PTHR42695">
    <property type="entry name" value="GLUTAMINE AMIDOTRANSFERASE YLR126C-RELATED"/>
    <property type="match status" value="1"/>
</dbReference>
<sequence>MPPFRLAILEADTPMPKTVARSGHYFGVFSELFTSATAPEPLSSVLSLSRYNVHDDPSRYPELGEVDGVLITGSKYNAGDDDHWILTLVAFVSRAMEAGVKVIGVCFGHQIVARALGSPVVRNEKGWEVSVIETELTAEGQRILQMDKMRIFQMHRDIVPEPPRGSTLLSHTKICGVQGLYKAGKYITVQGHPEFTPALVTEVVEARHSRGIFDDDMYQDAMKRINDPQDGVAIAKAFIRFLRNEQ</sequence>
<keyword evidence="2" id="KW-0315">Glutamine amidotransferase</keyword>
<comment type="caution">
    <text evidence="2">The sequence shown here is derived from an EMBL/GenBank/DDBJ whole genome shotgun (WGS) entry which is preliminary data.</text>
</comment>
<dbReference type="PROSITE" id="PS51273">
    <property type="entry name" value="GATASE_TYPE_1"/>
    <property type="match status" value="1"/>
</dbReference>
<dbReference type="OrthoDB" id="92161at2759"/>
<dbReference type="PANTHER" id="PTHR42695:SF5">
    <property type="entry name" value="GLUTAMINE AMIDOTRANSFERASE YLR126C-RELATED"/>
    <property type="match status" value="1"/>
</dbReference>
<keyword evidence="2" id="KW-0808">Transferase</keyword>
<name>A0A0F8D1E8_CERFI</name>
<dbReference type="Proteomes" id="UP000034841">
    <property type="component" value="Unassembled WGS sequence"/>
</dbReference>
<protein>
    <submittedName>
        <fullName evidence="2">Putative glutamine amidotransferase-like protein C13C5.04</fullName>
    </submittedName>
</protein>
<dbReference type="Pfam" id="PF00117">
    <property type="entry name" value="GATase"/>
    <property type="match status" value="1"/>
</dbReference>
<dbReference type="InterPro" id="IPR044992">
    <property type="entry name" value="ChyE-like"/>
</dbReference>
<dbReference type="GO" id="GO:0005634">
    <property type="term" value="C:nucleus"/>
    <property type="evidence" value="ECO:0007669"/>
    <property type="project" value="TreeGrafter"/>
</dbReference>
<dbReference type="AlphaFoldDB" id="A0A0F8D1E8"/>
<reference evidence="2 3" key="1">
    <citation type="submission" date="2015-04" db="EMBL/GenBank/DDBJ databases">
        <title>Genome sequence of Ceratocystis platani, a major pathogen of plane trees.</title>
        <authorList>
            <person name="Belbahri L."/>
        </authorList>
    </citation>
    <scope>NUCLEOTIDE SEQUENCE [LARGE SCALE GENOMIC DNA]</scope>
    <source>
        <strain evidence="2 3">CFO</strain>
    </source>
</reference>
<proteinExistence type="predicted"/>
<dbReference type="Gene3D" id="3.40.50.880">
    <property type="match status" value="1"/>
</dbReference>
<accession>A0A0F8D1E8</accession>
<evidence type="ECO:0000259" key="1">
    <source>
        <dbReference type="Pfam" id="PF00117"/>
    </source>
</evidence>
<feature type="domain" description="Glutamine amidotransferase" evidence="1">
    <location>
        <begin position="62"/>
        <end position="197"/>
    </location>
</feature>
<gene>
    <name evidence="2" type="ORF">CFO_g1079</name>
</gene>